<dbReference type="AlphaFoldDB" id="A0A552V9K0"/>
<evidence type="ECO:0008006" key="3">
    <source>
        <dbReference type="Google" id="ProtNLM"/>
    </source>
</evidence>
<accession>A0A552V9K0</accession>
<reference evidence="1 2" key="1">
    <citation type="submission" date="2019-07" db="EMBL/GenBank/DDBJ databases">
        <title>Flavobacterium sp. nov., isolated from glacier ice.</title>
        <authorList>
            <person name="Liu Q."/>
            <person name="Xin Y.-H."/>
        </authorList>
    </citation>
    <scope>NUCLEOTIDE SEQUENCE [LARGE SCALE GENOMIC DNA]</scope>
    <source>
        <strain evidence="1 2">ZT4R6</strain>
    </source>
</reference>
<dbReference type="EMBL" id="VJVZ01000001">
    <property type="protein sequence ID" value="TRW27119.1"/>
    <property type="molecule type" value="Genomic_DNA"/>
</dbReference>
<comment type="caution">
    <text evidence="1">The sequence shown here is derived from an EMBL/GenBank/DDBJ whole genome shotgun (WGS) entry which is preliminary data.</text>
</comment>
<protein>
    <recommendedName>
        <fullName evidence="3">Apea-like HEPN domain-containing protein</fullName>
    </recommendedName>
</protein>
<sequence length="386" mass="45472">MKKENPSSKPLIDGKQHVHLLYIYVMHVTLHNSLSKDTFLLQFYGWIVRGLLSDVDRKAIYILINKNIERLQLMQDDLKWDGRYDLVIDQQAETQRFVSEAKKKLEFKQICDDKDISDYINNNPDFTVKGIILNDLRHLVNVDKALKRGHLLHDVYHGYPEHFYLFQVDCMDYMHSAAHFYNEGYDYYYQRKTIKNYSEIDINSIHWTEQKRIQPSDEVSFRNFREAHINLIFFVESFLNSVGYHAYLSGAGKNVDEENQLRGIESITRKGFKNYSNLKQRISNISRIVGGQALDCDQEPFSTYLQTSVELRNQYVHSSVDKPKIYQTLENWKEKCDKMIDTECMGLIRKFWQACYPTQPFPIIIANAFDGNSFKGRPGKFYAEQD</sequence>
<evidence type="ECO:0000313" key="1">
    <source>
        <dbReference type="EMBL" id="TRW27119.1"/>
    </source>
</evidence>
<dbReference type="OrthoDB" id="1491027at2"/>
<dbReference type="Proteomes" id="UP000320643">
    <property type="component" value="Unassembled WGS sequence"/>
</dbReference>
<proteinExistence type="predicted"/>
<organism evidence="1 2">
    <name type="scientific">Flavobacterium zepuense</name>
    <dbReference type="NCBI Taxonomy" id="2593302"/>
    <lineage>
        <taxon>Bacteria</taxon>
        <taxon>Pseudomonadati</taxon>
        <taxon>Bacteroidota</taxon>
        <taxon>Flavobacteriia</taxon>
        <taxon>Flavobacteriales</taxon>
        <taxon>Flavobacteriaceae</taxon>
        <taxon>Flavobacterium</taxon>
    </lineage>
</organism>
<gene>
    <name evidence="1" type="ORF">FMM05_00260</name>
</gene>
<keyword evidence="2" id="KW-1185">Reference proteome</keyword>
<name>A0A552V9K0_9FLAO</name>
<dbReference type="RefSeq" id="WP_143371345.1">
    <property type="nucleotide sequence ID" value="NZ_VJVZ01000001.1"/>
</dbReference>
<evidence type="ECO:0000313" key="2">
    <source>
        <dbReference type="Proteomes" id="UP000320643"/>
    </source>
</evidence>